<dbReference type="Proteomes" id="UP000640485">
    <property type="component" value="Unassembled WGS sequence"/>
</dbReference>
<keyword evidence="3 6" id="KW-0812">Transmembrane</keyword>
<keyword evidence="2" id="KW-0813">Transport</keyword>
<dbReference type="PANTHER" id="PTHR42718">
    <property type="entry name" value="MAJOR FACILITATOR SUPERFAMILY MULTIDRUG TRANSPORTER MFSC"/>
    <property type="match status" value="1"/>
</dbReference>
<comment type="subcellular location">
    <subcellularLocation>
        <location evidence="1">Membrane</location>
        <topology evidence="1">Multi-pass membrane protein</topology>
    </subcellularLocation>
</comment>
<dbReference type="Gene3D" id="1.20.1250.20">
    <property type="entry name" value="MFS general substrate transporter like domains"/>
    <property type="match status" value="2"/>
</dbReference>
<feature type="transmembrane region" description="Helical" evidence="6">
    <location>
        <begin position="188"/>
        <end position="208"/>
    </location>
</feature>
<evidence type="ECO:0000256" key="3">
    <source>
        <dbReference type="ARBA" id="ARBA00022692"/>
    </source>
</evidence>
<evidence type="ECO:0000313" key="9">
    <source>
        <dbReference type="Proteomes" id="UP000640485"/>
    </source>
</evidence>
<feature type="transmembrane region" description="Helical" evidence="6">
    <location>
        <begin position="378"/>
        <end position="403"/>
    </location>
</feature>
<feature type="transmembrane region" description="Helical" evidence="6">
    <location>
        <begin position="415"/>
        <end position="437"/>
    </location>
</feature>
<accession>A0A934VUA2</accession>
<evidence type="ECO:0000256" key="1">
    <source>
        <dbReference type="ARBA" id="ARBA00004141"/>
    </source>
</evidence>
<evidence type="ECO:0000259" key="7">
    <source>
        <dbReference type="PROSITE" id="PS50850"/>
    </source>
</evidence>
<feature type="transmembrane region" description="Helical" evidence="6">
    <location>
        <begin position="247"/>
        <end position="265"/>
    </location>
</feature>
<feature type="domain" description="Major facilitator superfamily (MFS) profile" evidence="7">
    <location>
        <begin position="35"/>
        <end position="474"/>
    </location>
</feature>
<keyword evidence="9" id="KW-1185">Reference proteome</keyword>
<dbReference type="AlphaFoldDB" id="A0A934VUA2"/>
<comment type="caution">
    <text evidence="8">The sequence shown here is derived from an EMBL/GenBank/DDBJ whole genome shotgun (WGS) entry which is preliminary data.</text>
</comment>
<evidence type="ECO:0000256" key="4">
    <source>
        <dbReference type="ARBA" id="ARBA00022989"/>
    </source>
</evidence>
<evidence type="ECO:0000256" key="6">
    <source>
        <dbReference type="SAM" id="Phobius"/>
    </source>
</evidence>
<feature type="transmembrane region" description="Helical" evidence="6">
    <location>
        <begin position="123"/>
        <end position="146"/>
    </location>
</feature>
<feature type="transmembrane region" description="Helical" evidence="6">
    <location>
        <begin position="449"/>
        <end position="468"/>
    </location>
</feature>
<name>A0A934VUA2_9RHOB</name>
<feature type="transmembrane region" description="Helical" evidence="6">
    <location>
        <begin position="286"/>
        <end position="305"/>
    </location>
</feature>
<feature type="transmembrane region" description="Helical" evidence="6">
    <location>
        <begin position="153"/>
        <end position="176"/>
    </location>
</feature>
<dbReference type="Pfam" id="PF07690">
    <property type="entry name" value="MFS_1"/>
    <property type="match status" value="1"/>
</dbReference>
<feature type="transmembrane region" description="Helical" evidence="6">
    <location>
        <begin position="349"/>
        <end position="366"/>
    </location>
</feature>
<gene>
    <name evidence="8" type="ORF">JJJ17_06635</name>
</gene>
<proteinExistence type="predicted"/>
<feature type="transmembrane region" description="Helical" evidence="6">
    <location>
        <begin position="317"/>
        <end position="337"/>
    </location>
</feature>
<dbReference type="InterPro" id="IPR036259">
    <property type="entry name" value="MFS_trans_sf"/>
</dbReference>
<protein>
    <submittedName>
        <fullName evidence="8">MFS transporter</fullName>
    </submittedName>
</protein>
<dbReference type="GO" id="GO:0016020">
    <property type="term" value="C:membrane"/>
    <property type="evidence" value="ECO:0007669"/>
    <property type="project" value="UniProtKB-SubCell"/>
</dbReference>
<evidence type="ECO:0000313" key="8">
    <source>
        <dbReference type="EMBL" id="MBK4215596.1"/>
    </source>
</evidence>
<dbReference type="InterPro" id="IPR020846">
    <property type="entry name" value="MFS_dom"/>
</dbReference>
<evidence type="ECO:0000256" key="2">
    <source>
        <dbReference type="ARBA" id="ARBA00022448"/>
    </source>
</evidence>
<dbReference type="EMBL" id="JAEPRQ010000001">
    <property type="protein sequence ID" value="MBK4215596.1"/>
    <property type="molecule type" value="Genomic_DNA"/>
</dbReference>
<dbReference type="PRINTS" id="PR01036">
    <property type="entry name" value="TCRTETB"/>
</dbReference>
<sequence>MAGMIETGNSAGGYADAGKAQGSWRDLLAAPHLAVVTVLSGGVLLYAMNLYFTAALMPTIVSDIGGQEYYAWVTTAFVVAAIAASLFVSRMLQRLGTAKTYILASVIFAIGALASAFSTKMEFLVLVRIVQGIGGGLLAGLAYAVIRSMLPSPLWALATGTVSAMWGIGTLLGPVLGGLFAEFQLWRAAYASLAVASVVLAVIAYRALKDDAGTVADSPLPFGSLIIVFAAILAISLGSVLPMGWPIIATLLVGLGLFWVFIAIERKSDNTILPGITYQKGNKLKWIYLTIAALSAGVMVENFIPLFGQKLAGLSPLWAGLLGTVLSFAWVVAQFFTLSIQSEAKRARVIRTGPVILTAGLIAYGLTQHADAGPIVIAIWVAALALAGAGIGMAWPLLGVAVMNSTDDPKEGGRAAAAISTIQLLAFSFASAISGTLMATGGSSLERSAAYVILGTAAMTAIGLFSAVSATRKS</sequence>
<dbReference type="PROSITE" id="PS50850">
    <property type="entry name" value="MFS"/>
    <property type="match status" value="1"/>
</dbReference>
<dbReference type="GO" id="GO:0022857">
    <property type="term" value="F:transmembrane transporter activity"/>
    <property type="evidence" value="ECO:0007669"/>
    <property type="project" value="InterPro"/>
</dbReference>
<keyword evidence="4 6" id="KW-1133">Transmembrane helix</keyword>
<dbReference type="RefSeq" id="WP_200684654.1">
    <property type="nucleotide sequence ID" value="NZ_JAEPRQ010000001.1"/>
</dbReference>
<organism evidence="8 9">
    <name type="scientific">Paracoccus caeni</name>
    <dbReference type="NCBI Taxonomy" id="657651"/>
    <lineage>
        <taxon>Bacteria</taxon>
        <taxon>Pseudomonadati</taxon>
        <taxon>Pseudomonadota</taxon>
        <taxon>Alphaproteobacteria</taxon>
        <taxon>Rhodobacterales</taxon>
        <taxon>Paracoccaceae</taxon>
        <taxon>Paracoccus</taxon>
    </lineage>
</organism>
<feature type="transmembrane region" description="Helical" evidence="6">
    <location>
        <begin position="33"/>
        <end position="57"/>
    </location>
</feature>
<dbReference type="PANTHER" id="PTHR42718:SF9">
    <property type="entry name" value="MAJOR FACILITATOR SUPERFAMILY MULTIDRUG TRANSPORTER MFSC"/>
    <property type="match status" value="1"/>
</dbReference>
<reference evidence="8" key="1">
    <citation type="submission" date="2021-01" db="EMBL/GenBank/DDBJ databases">
        <title>Paracoccus amoyensis sp. nov., isolated from the surface seawater along the coast of Xiamen Island, China.</title>
        <authorList>
            <person name="Lyu L."/>
        </authorList>
    </citation>
    <scope>NUCLEOTIDE SEQUENCE</scope>
    <source>
        <strain evidence="8">MJ17</strain>
    </source>
</reference>
<feature type="transmembrane region" description="Helical" evidence="6">
    <location>
        <begin position="69"/>
        <end position="88"/>
    </location>
</feature>
<evidence type="ECO:0000256" key="5">
    <source>
        <dbReference type="ARBA" id="ARBA00023136"/>
    </source>
</evidence>
<keyword evidence="5 6" id="KW-0472">Membrane</keyword>
<dbReference type="SUPFAM" id="SSF103473">
    <property type="entry name" value="MFS general substrate transporter"/>
    <property type="match status" value="2"/>
</dbReference>
<feature type="transmembrane region" description="Helical" evidence="6">
    <location>
        <begin position="220"/>
        <end position="241"/>
    </location>
</feature>
<dbReference type="InterPro" id="IPR011701">
    <property type="entry name" value="MFS"/>
</dbReference>
<feature type="transmembrane region" description="Helical" evidence="6">
    <location>
        <begin position="100"/>
        <end position="117"/>
    </location>
</feature>